<keyword evidence="11" id="KW-1185">Reference proteome</keyword>
<dbReference type="GO" id="GO:0070897">
    <property type="term" value="P:transcription preinitiation complex assembly"/>
    <property type="evidence" value="ECO:0007669"/>
    <property type="project" value="InterPro"/>
</dbReference>
<keyword evidence="8" id="KW-0539">Nucleus</keyword>
<feature type="compositionally biased region" description="Acidic residues" evidence="9">
    <location>
        <begin position="793"/>
        <end position="808"/>
    </location>
</feature>
<name>A0A2S5BIS9_9BASI</name>
<feature type="compositionally biased region" description="Basic and acidic residues" evidence="9">
    <location>
        <begin position="424"/>
        <end position="438"/>
    </location>
</feature>
<evidence type="ECO:0000256" key="5">
    <source>
        <dbReference type="ARBA" id="ARBA00022833"/>
    </source>
</evidence>
<comment type="caution">
    <text evidence="10">The sequence shown here is derived from an EMBL/GenBank/DDBJ whole genome shotgun (WGS) entry which is preliminary data.</text>
</comment>
<keyword evidence="4" id="KW-0863">Zinc-finger</keyword>
<gene>
    <name evidence="10" type="ORF">BMF94_0245</name>
</gene>
<evidence type="ECO:0000256" key="9">
    <source>
        <dbReference type="SAM" id="MobiDB-lite"/>
    </source>
</evidence>
<organism evidence="10 11">
    <name type="scientific">Rhodotorula taiwanensis</name>
    <dbReference type="NCBI Taxonomy" id="741276"/>
    <lineage>
        <taxon>Eukaryota</taxon>
        <taxon>Fungi</taxon>
        <taxon>Dikarya</taxon>
        <taxon>Basidiomycota</taxon>
        <taxon>Pucciniomycotina</taxon>
        <taxon>Microbotryomycetes</taxon>
        <taxon>Sporidiobolales</taxon>
        <taxon>Sporidiobolaceae</taxon>
        <taxon>Rhodotorula</taxon>
    </lineage>
</organism>
<dbReference type="PANTHER" id="PTHR11618:SF4">
    <property type="entry name" value="TRANSCRIPTION FACTOR IIIB 90 KDA SUBUNIT"/>
    <property type="match status" value="1"/>
</dbReference>
<dbReference type="GO" id="GO:0000995">
    <property type="term" value="F:RNA polymerase III general transcription initiation factor activity"/>
    <property type="evidence" value="ECO:0007669"/>
    <property type="project" value="TreeGrafter"/>
</dbReference>
<dbReference type="GO" id="GO:0097550">
    <property type="term" value="C:transcription preinitiation complex"/>
    <property type="evidence" value="ECO:0007669"/>
    <property type="project" value="TreeGrafter"/>
</dbReference>
<dbReference type="PANTHER" id="PTHR11618">
    <property type="entry name" value="TRANSCRIPTION INITIATION FACTOR IIB-RELATED"/>
    <property type="match status" value="1"/>
</dbReference>
<evidence type="ECO:0008006" key="12">
    <source>
        <dbReference type="Google" id="ProtNLM"/>
    </source>
</evidence>
<dbReference type="EMBL" id="PJQD01000002">
    <property type="protein sequence ID" value="POY76653.1"/>
    <property type="molecule type" value="Genomic_DNA"/>
</dbReference>
<evidence type="ECO:0000256" key="2">
    <source>
        <dbReference type="ARBA" id="ARBA00010857"/>
    </source>
</evidence>
<comment type="subcellular location">
    <subcellularLocation>
        <location evidence="1">Nucleus</location>
    </subcellularLocation>
</comment>
<accession>A0A2S5BIS9</accession>
<keyword evidence="7" id="KW-0804">Transcription</keyword>
<dbReference type="InterPro" id="IPR036915">
    <property type="entry name" value="Cyclin-like_sf"/>
</dbReference>
<dbReference type="GO" id="GO:0001006">
    <property type="term" value="F:RNA polymerase III type 3 promoter sequence-specific DNA binding"/>
    <property type="evidence" value="ECO:0007669"/>
    <property type="project" value="TreeGrafter"/>
</dbReference>
<feature type="region of interest" description="Disordered" evidence="9">
    <location>
        <begin position="365"/>
        <end position="393"/>
    </location>
</feature>
<keyword evidence="3" id="KW-0479">Metal-binding</keyword>
<dbReference type="STRING" id="741276.A0A2S5BIS9"/>
<reference evidence="10 11" key="1">
    <citation type="journal article" date="2018" name="Front. Microbiol.">
        <title>Prospects for Fungal Bioremediation of Acidic Radioactive Waste Sites: Characterization and Genome Sequence of Rhodotorula taiwanensis MD1149.</title>
        <authorList>
            <person name="Tkavc R."/>
            <person name="Matrosova V.Y."/>
            <person name="Grichenko O.E."/>
            <person name="Gostincar C."/>
            <person name="Volpe R.P."/>
            <person name="Klimenkova P."/>
            <person name="Gaidamakova E.K."/>
            <person name="Zhou C.E."/>
            <person name="Stewart B.J."/>
            <person name="Lyman M.G."/>
            <person name="Malfatti S.A."/>
            <person name="Rubinfeld B."/>
            <person name="Courtot M."/>
            <person name="Singh J."/>
            <person name="Dalgard C.L."/>
            <person name="Hamilton T."/>
            <person name="Frey K.G."/>
            <person name="Gunde-Cimerman N."/>
            <person name="Dugan L."/>
            <person name="Daly M.J."/>
        </authorList>
    </citation>
    <scope>NUCLEOTIDE SEQUENCE [LARGE SCALE GENOMIC DNA]</scope>
    <source>
        <strain evidence="10 11">MD1149</strain>
    </source>
</reference>
<feature type="region of interest" description="Disordered" evidence="9">
    <location>
        <begin position="676"/>
        <end position="831"/>
    </location>
</feature>
<evidence type="ECO:0000313" key="11">
    <source>
        <dbReference type="Proteomes" id="UP000237144"/>
    </source>
</evidence>
<dbReference type="OrthoDB" id="2527864at2759"/>
<dbReference type="InterPro" id="IPR000812">
    <property type="entry name" value="TFIIB"/>
</dbReference>
<comment type="similarity">
    <text evidence="2">Belongs to the TFIIB family.</text>
</comment>
<evidence type="ECO:0000256" key="6">
    <source>
        <dbReference type="ARBA" id="ARBA00023015"/>
    </source>
</evidence>
<dbReference type="GO" id="GO:0000126">
    <property type="term" value="C:transcription factor TFIIIB complex"/>
    <property type="evidence" value="ECO:0007669"/>
    <property type="project" value="TreeGrafter"/>
</dbReference>
<keyword evidence="5" id="KW-0862">Zinc</keyword>
<dbReference type="SUPFAM" id="SSF47954">
    <property type="entry name" value="Cyclin-like"/>
    <property type="match status" value="1"/>
</dbReference>
<feature type="compositionally biased region" description="Pro residues" evidence="9">
    <location>
        <begin position="482"/>
        <end position="491"/>
    </location>
</feature>
<proteinExistence type="inferred from homology"/>
<evidence type="ECO:0000256" key="7">
    <source>
        <dbReference type="ARBA" id="ARBA00023163"/>
    </source>
</evidence>
<protein>
    <recommendedName>
        <fullName evidence="12">Cyclin-like domain-containing protein</fullName>
    </recommendedName>
</protein>
<feature type="region of interest" description="Disordered" evidence="9">
    <location>
        <begin position="480"/>
        <end position="529"/>
    </location>
</feature>
<evidence type="ECO:0000256" key="8">
    <source>
        <dbReference type="ARBA" id="ARBA00023242"/>
    </source>
</evidence>
<sequence length="831" mass="90374">MESVMKCVSCGGVGTLEYAPELGTLACTRCGTVSTASDSHAFETLARVDAEDRYENGRFYISGGAIDGQYGTLGGTGIGRGDSRVNTWARVTGDGKQIYQAQKRIILDEQTESDRFIRRVLTRFGLQQSLLERVQFIFRLARDKIAFRWGRKAEMYAAACIYVAAMESKKELTLLQLANAIDADDVFTLTRAVKIVKYELGLKFDDTEPAMFIEAVLAHLNHLFSPDNAPKASTSKSAGLPRLHAAPPSTKKYFSRDNTTWLRALSLSAVRTLASGLLAFSNDTELATQRMPASVACAVVLVALEGIARTPAPALLDFVDELAFVAAIKPSTVGERYRELCKALATYAPQLPWLAGKHFAVGEAGDRDDATPAPAPPAKKRARTTRTKSDSAAAQRGWKRALVAYTNDIVQWRKAIDAKRAKAAREAEMQRDGSRASSEEVVDGADQASPEPEADADEPESAYFDDPVFSGATNAMYLLSSAPPPPLPDPPLGLLNPATKGHSATSSNGPPPGLPASRPAALRRTATSWPAAASASLPAAVSAAKPANLHSREQLEYRQLLLAGHAPEDILAHLSARDDQHQKQLRDPTKPSTRLDRLLWEKSAADIDNDDDLFDDGELESYIRPKAEVDDLLRLPATKDMLQAAEEKEHNVLPRAKESGGPGRRFRGRAFSRKLGTTDPAALTPSEIEASGWKSDADLNDIDKGDRGDWGSFGPSHTKKKRLPVKRAGTAEADSFAPRPKATKMTAERKRQIEALLAMKGIGDSDDDDYADQSGDEAWQLDLAVDAARSEGEDVADSDDNDDDDNGENDWKRQVTQQRQPNAYEEAEWGD</sequence>
<dbReference type="CDD" id="cd00043">
    <property type="entry name" value="CYCLIN_SF"/>
    <property type="match status" value="1"/>
</dbReference>
<dbReference type="Gene3D" id="1.10.472.10">
    <property type="entry name" value="Cyclin-like"/>
    <property type="match status" value="1"/>
</dbReference>
<dbReference type="GO" id="GO:0008270">
    <property type="term" value="F:zinc ion binding"/>
    <property type="evidence" value="ECO:0007669"/>
    <property type="project" value="UniProtKB-KW"/>
</dbReference>
<dbReference type="Proteomes" id="UP000237144">
    <property type="component" value="Unassembled WGS sequence"/>
</dbReference>
<keyword evidence="6" id="KW-0805">Transcription regulation</keyword>
<feature type="compositionally biased region" description="Basic and acidic residues" evidence="9">
    <location>
        <begin position="695"/>
        <end position="709"/>
    </location>
</feature>
<feature type="region of interest" description="Disordered" evidence="9">
    <location>
        <begin position="424"/>
        <end position="466"/>
    </location>
</feature>
<feature type="compositionally biased region" description="Acidic residues" evidence="9">
    <location>
        <begin position="764"/>
        <end position="775"/>
    </location>
</feature>
<evidence type="ECO:0000256" key="3">
    <source>
        <dbReference type="ARBA" id="ARBA00022723"/>
    </source>
</evidence>
<evidence type="ECO:0000256" key="4">
    <source>
        <dbReference type="ARBA" id="ARBA00022771"/>
    </source>
</evidence>
<evidence type="ECO:0000313" key="10">
    <source>
        <dbReference type="EMBL" id="POY76653.1"/>
    </source>
</evidence>
<dbReference type="Gene3D" id="1.10.472.170">
    <property type="match status" value="1"/>
</dbReference>
<dbReference type="AlphaFoldDB" id="A0A2S5BIS9"/>
<dbReference type="GO" id="GO:0005634">
    <property type="term" value="C:nucleus"/>
    <property type="evidence" value="ECO:0007669"/>
    <property type="project" value="UniProtKB-SubCell"/>
</dbReference>
<evidence type="ECO:0000256" key="1">
    <source>
        <dbReference type="ARBA" id="ARBA00004123"/>
    </source>
</evidence>